<dbReference type="EMBL" id="JBFOLJ010000009">
    <property type="protein sequence ID" value="KAL2509691.1"/>
    <property type="molecule type" value="Genomic_DNA"/>
</dbReference>
<reference evidence="9" key="1">
    <citation type="submission" date="2024-07" db="EMBL/GenBank/DDBJ databases">
        <title>Two chromosome-level genome assemblies of Korean endemic species Abeliophyllum distichum and Forsythia ovata (Oleaceae).</title>
        <authorList>
            <person name="Jang H."/>
        </authorList>
    </citation>
    <scope>NUCLEOTIDE SEQUENCE [LARGE SCALE GENOMIC DNA]</scope>
</reference>
<comment type="caution">
    <text evidence="8">The sequence shown here is derived from an EMBL/GenBank/DDBJ whole genome shotgun (WGS) entry which is preliminary data.</text>
</comment>
<dbReference type="AlphaFoldDB" id="A0ABD1TAE3"/>
<keyword evidence="3" id="KW-0808">Transferase</keyword>
<dbReference type="Pfam" id="PF00201">
    <property type="entry name" value="UDPGT"/>
    <property type="match status" value="1"/>
</dbReference>
<accession>A0ABD1TAE3</accession>
<evidence type="ECO:0000256" key="5">
    <source>
        <dbReference type="ARBA" id="ARBA00050360"/>
    </source>
</evidence>
<dbReference type="InterPro" id="IPR002213">
    <property type="entry name" value="UDP_glucos_trans"/>
</dbReference>
<gene>
    <name evidence="8" type="ORF">Fot_33338</name>
</gene>
<comment type="pathway">
    <text evidence="1">Pigment biosynthesis; anthocyanin biosynthesis.</text>
</comment>
<evidence type="ECO:0000256" key="4">
    <source>
        <dbReference type="ARBA" id="ARBA00022729"/>
    </source>
</evidence>
<keyword evidence="4" id="KW-0732">Signal</keyword>
<evidence type="ECO:0000256" key="2">
    <source>
        <dbReference type="ARBA" id="ARBA00009995"/>
    </source>
</evidence>
<dbReference type="PANTHER" id="PTHR11926:SF1311">
    <property type="entry name" value="UDP-GLYCOSYLTRANSFERASE 74F2"/>
    <property type="match status" value="1"/>
</dbReference>
<evidence type="ECO:0000256" key="3">
    <source>
        <dbReference type="ARBA" id="ARBA00022679"/>
    </source>
</evidence>
<protein>
    <recommendedName>
        <fullName evidence="7">anthocyanidin 3-O-glucoside 5-O-glucosyltransferase</fullName>
        <ecNumber evidence="7">2.4.1.298</ecNumber>
    </recommendedName>
</protein>
<dbReference type="SUPFAM" id="SSF53756">
    <property type="entry name" value="UDP-Glycosyltransferase/glycogen phosphorylase"/>
    <property type="match status" value="1"/>
</dbReference>
<dbReference type="FunFam" id="3.40.50.2000:FF:000019">
    <property type="entry name" value="Glycosyltransferase"/>
    <property type="match status" value="1"/>
</dbReference>
<dbReference type="EC" id="2.4.1.298" evidence="7"/>
<evidence type="ECO:0000256" key="7">
    <source>
        <dbReference type="ARBA" id="ARBA00066781"/>
    </source>
</evidence>
<name>A0ABD1TAE3_9LAMI</name>
<dbReference type="CDD" id="cd03784">
    <property type="entry name" value="GT1_Gtf-like"/>
    <property type="match status" value="1"/>
</dbReference>
<evidence type="ECO:0000256" key="1">
    <source>
        <dbReference type="ARBA" id="ARBA00004935"/>
    </source>
</evidence>
<evidence type="ECO:0000313" key="8">
    <source>
        <dbReference type="EMBL" id="KAL2509691.1"/>
    </source>
</evidence>
<evidence type="ECO:0000256" key="6">
    <source>
        <dbReference type="ARBA" id="ARBA00056922"/>
    </source>
</evidence>
<comment type="catalytic activity">
    <reaction evidence="5">
        <text>an anthocyanidin 3-O-beta-D-glucoside + UDP-alpha-D-glucose = an anthocyanidin 3,5-di-O-beta-D-glucoside + UDP + 2 H(+)</text>
        <dbReference type="Rhea" id="RHEA:35423"/>
        <dbReference type="ChEBI" id="CHEBI:15378"/>
        <dbReference type="ChEBI" id="CHEBI:16307"/>
        <dbReference type="ChEBI" id="CHEBI:57503"/>
        <dbReference type="ChEBI" id="CHEBI:58223"/>
        <dbReference type="ChEBI" id="CHEBI:58885"/>
        <dbReference type="EC" id="2.4.1.298"/>
    </reaction>
</comment>
<organism evidence="8 9">
    <name type="scientific">Forsythia ovata</name>
    <dbReference type="NCBI Taxonomy" id="205694"/>
    <lineage>
        <taxon>Eukaryota</taxon>
        <taxon>Viridiplantae</taxon>
        <taxon>Streptophyta</taxon>
        <taxon>Embryophyta</taxon>
        <taxon>Tracheophyta</taxon>
        <taxon>Spermatophyta</taxon>
        <taxon>Magnoliopsida</taxon>
        <taxon>eudicotyledons</taxon>
        <taxon>Gunneridae</taxon>
        <taxon>Pentapetalae</taxon>
        <taxon>asterids</taxon>
        <taxon>lamiids</taxon>
        <taxon>Lamiales</taxon>
        <taxon>Oleaceae</taxon>
        <taxon>Forsythieae</taxon>
        <taxon>Forsythia</taxon>
    </lineage>
</organism>
<proteinExistence type="inferred from homology"/>
<comment type="function">
    <text evidence="6">Catalyzes the glucosylation at the O-5 position of anthocyanidin 3-glucosides to form anthocyanidin 3,5-di-O-glucosides using UDP-glucose as sugar donor. Anthocyanidin 3,5-di-O-glucosides are molecules that are responsible for pigmentation. Also acts on anthocyanidin 3-O-(6-O-malonylglucoside). Much less active with hydroxycinnamoylglucose derivatives. No activity in the absence of the 3-O-glucoside group.</text>
</comment>
<comment type="similarity">
    <text evidence="2">Belongs to the UDP-glycosyltransferase family.</text>
</comment>
<keyword evidence="9" id="KW-1185">Reference proteome</keyword>
<sequence length="456" mass="50817">MDKEMNGRILAVPFPSPGHINPMTQLCKRLVFKGFKATIVLTKFIAKNIKGKSDLVQIETISDGDDEFHIFARQSVPDSVVRFTKHGSESLAQLIEKYESLGDPIVCVIYDSLLPWVVEVPKKLGLISVVFFTQQSAVNFFGYYSYHKLLPNPVVQFPVSIPGLPLLYLQDIPTYGIYQDHHTLVANQFSTVDKADFAFVNTFYELEEEVLEAMSKVCQMMTVGPTIPSFYLDNRIENDKAYGLSLPQDASTWLNWLNSKSAGSVVYASLSSVGYASPNVKQMEELAYGLKGSNYNFLWVVKSFEMEKLPENFIEETSDKGLIVQWCPQLEVLSNKAVGCILSHCGWNSTIEAISLGVPIVAMPMWADQLTNAKFIQDVWKVGVRVKCDENGIAGREEIEACIREVTNGERATEINKSCAKWKTLAKEAVSEGGTSDRNINELVSKLTGSLDVKTS</sequence>
<dbReference type="Proteomes" id="UP001604277">
    <property type="component" value="Unassembled WGS sequence"/>
</dbReference>
<evidence type="ECO:0000313" key="9">
    <source>
        <dbReference type="Proteomes" id="UP001604277"/>
    </source>
</evidence>
<dbReference type="PANTHER" id="PTHR11926">
    <property type="entry name" value="GLUCOSYL/GLUCURONOSYL TRANSFERASES"/>
    <property type="match status" value="1"/>
</dbReference>
<dbReference type="Gene3D" id="3.40.50.2000">
    <property type="entry name" value="Glycogen Phosphorylase B"/>
    <property type="match status" value="2"/>
</dbReference>
<dbReference type="GO" id="GO:0102816">
    <property type="term" value="F:UDP-D-glucose:delphinidin 3-O-glucosyl-5-O-caffeoylglucoside -O-beta-D-glucosyltransferase activity"/>
    <property type="evidence" value="ECO:0007669"/>
    <property type="project" value="UniProtKB-EC"/>
</dbReference>